<feature type="compositionally biased region" description="Pro residues" evidence="2">
    <location>
        <begin position="165"/>
        <end position="188"/>
    </location>
</feature>
<feature type="compositionally biased region" description="Basic and acidic residues" evidence="2">
    <location>
        <begin position="440"/>
        <end position="451"/>
    </location>
</feature>
<keyword evidence="3" id="KW-1185">Reference proteome</keyword>
<feature type="compositionally biased region" description="Polar residues" evidence="2">
    <location>
        <begin position="221"/>
        <end position="257"/>
    </location>
</feature>
<feature type="compositionally biased region" description="Basic and acidic residues" evidence="2">
    <location>
        <begin position="523"/>
        <end position="546"/>
    </location>
</feature>
<evidence type="ECO:0000256" key="1">
    <source>
        <dbReference type="SAM" id="Coils"/>
    </source>
</evidence>
<dbReference type="Proteomes" id="UP000887575">
    <property type="component" value="Unassembled WGS sequence"/>
</dbReference>
<dbReference type="AlphaFoldDB" id="A0AAF3EG82"/>
<accession>A0AAF3EG82</accession>
<feature type="compositionally biased region" description="Basic and acidic residues" evidence="2">
    <location>
        <begin position="420"/>
        <end position="432"/>
    </location>
</feature>
<evidence type="ECO:0000256" key="2">
    <source>
        <dbReference type="SAM" id="MobiDB-lite"/>
    </source>
</evidence>
<feature type="region of interest" description="Disordered" evidence="2">
    <location>
        <begin position="605"/>
        <end position="641"/>
    </location>
</feature>
<sequence>MSTFPPGATSSNSTIGSARSGMQNGRSAGQNTEKKNHIDEVLRRKAEAEKIVAARKAALIAEQNEKLRKIQADRDRERKDRFRQQHEKELRRQKEALDRRQVYLDAMNNKKEAILAKAHAASSRTAQNKKQTFAFGSSTPRDISYLQSVPKEQRQYDKKLVPTLGPAPPSPKASPPPVAKPAKRPSPSPMTASMYVPSGTPTRTPRTSNARTSPPKVIKQNLMTQSMYSPASIKSTPKPVMTSTPKPKNTPVPSQRKNLPPAPTPRQQTKKSAETPVTQKAPDEPLIITKRWEEPPKIEEKKEILDVEEKNQSVEVEAAEVEAVEAKPVIEHPEEPIELQNKDLQEQDLKNELHQDLEKLEDVPDVQMVHDVPDEPIAQSPSKERSLNDELSELLLSDVNTADEPVHHHEIHPPFDVQEEPEHQQVSHHEPEMLLNLGDEPVKEVEHKEEPLLISEMSQTIEASKESPMEVEIHQKENGNSEHTDTSTSGDEEVAEVSLNPSIPPSTSSTSSPPPQSALRPPTPEERKAELLAKLEQEEKEREARKARLAAIMSRTRGGQGGESGGGDSPVQTVNNTQTGGMSALEKVAAMSGSSRINQILRREGSGSNLGATGVVQSQSDLPTSISDSALPGQVHDHIIA</sequence>
<feature type="compositionally biased region" description="Basic and acidic residues" evidence="2">
    <location>
        <begin position="463"/>
        <end position="485"/>
    </location>
</feature>
<feature type="region of interest" description="Disordered" evidence="2">
    <location>
        <begin position="1"/>
        <end position="39"/>
    </location>
</feature>
<feature type="region of interest" description="Disordered" evidence="2">
    <location>
        <begin position="119"/>
        <end position="294"/>
    </location>
</feature>
<feature type="compositionally biased region" description="Polar residues" evidence="2">
    <location>
        <begin position="1"/>
        <end position="31"/>
    </location>
</feature>
<feature type="compositionally biased region" description="Polar residues" evidence="2">
    <location>
        <begin position="122"/>
        <end position="147"/>
    </location>
</feature>
<feature type="compositionally biased region" description="Basic and acidic residues" evidence="2">
    <location>
        <begin position="63"/>
        <end position="94"/>
    </location>
</feature>
<evidence type="ECO:0000313" key="4">
    <source>
        <dbReference type="WBParaSite" id="MBELARI_LOCUS12993"/>
    </source>
</evidence>
<keyword evidence="1" id="KW-0175">Coiled coil</keyword>
<feature type="compositionally biased region" description="Basic and acidic residues" evidence="2">
    <location>
        <begin position="404"/>
        <end position="413"/>
    </location>
</feature>
<feature type="coiled-coil region" evidence="1">
    <location>
        <begin position="297"/>
        <end position="327"/>
    </location>
</feature>
<name>A0AAF3EG82_9BILA</name>
<feature type="region of interest" description="Disordered" evidence="2">
    <location>
        <begin position="62"/>
        <end position="94"/>
    </location>
</feature>
<feature type="compositionally biased region" description="Polar residues" evidence="2">
    <location>
        <begin position="606"/>
        <end position="628"/>
    </location>
</feature>
<protein>
    <submittedName>
        <fullName evidence="4">Ensconsin</fullName>
    </submittedName>
</protein>
<feature type="compositionally biased region" description="Gly residues" evidence="2">
    <location>
        <begin position="558"/>
        <end position="568"/>
    </location>
</feature>
<dbReference type="WBParaSite" id="MBELARI_LOCUS12993">
    <property type="protein sequence ID" value="MBELARI_LOCUS12993"/>
    <property type="gene ID" value="MBELARI_LOCUS12993"/>
</dbReference>
<feature type="region of interest" description="Disordered" evidence="2">
    <location>
        <begin position="374"/>
        <end position="577"/>
    </location>
</feature>
<organism evidence="3 4">
    <name type="scientific">Mesorhabditis belari</name>
    <dbReference type="NCBI Taxonomy" id="2138241"/>
    <lineage>
        <taxon>Eukaryota</taxon>
        <taxon>Metazoa</taxon>
        <taxon>Ecdysozoa</taxon>
        <taxon>Nematoda</taxon>
        <taxon>Chromadorea</taxon>
        <taxon>Rhabditida</taxon>
        <taxon>Rhabditina</taxon>
        <taxon>Rhabditomorpha</taxon>
        <taxon>Rhabditoidea</taxon>
        <taxon>Rhabditidae</taxon>
        <taxon>Mesorhabditinae</taxon>
        <taxon>Mesorhabditis</taxon>
    </lineage>
</organism>
<reference evidence="4" key="1">
    <citation type="submission" date="2024-02" db="UniProtKB">
        <authorList>
            <consortium name="WormBaseParasite"/>
        </authorList>
    </citation>
    <scope>IDENTIFICATION</scope>
</reference>
<proteinExistence type="predicted"/>
<evidence type="ECO:0000313" key="3">
    <source>
        <dbReference type="Proteomes" id="UP000887575"/>
    </source>
</evidence>
<feature type="compositionally biased region" description="Basic and acidic residues" evidence="2">
    <location>
        <begin position="151"/>
        <end position="160"/>
    </location>
</feature>